<feature type="region of interest" description="Disordered" evidence="3">
    <location>
        <begin position="156"/>
        <end position="184"/>
    </location>
</feature>
<dbReference type="Pfam" id="PF00583">
    <property type="entry name" value="Acetyltransf_1"/>
    <property type="match status" value="1"/>
</dbReference>
<sequence length="184" mass="20120">MSDVRQARPEDAPELVRLRLLMFEAMQGAARPGPWQRTAEEVLRERLRDPVTTTMPAFVVDDAELPGRLAACAVGTLEQRLPAPGHPQGLFGFVFNICTDPARRRRGHARACTEALLAWFDARGATRIDLHATEGGERLYRDLGFAEHSVPLSRTRLSADPAAAADRGPQGRPGPERVAPAPVN</sequence>
<gene>
    <name evidence="5" type="ORF">GCM10009665_51250</name>
</gene>
<dbReference type="RefSeq" id="WP_344444337.1">
    <property type="nucleotide sequence ID" value="NZ_BAAALF010000109.1"/>
</dbReference>
<keyword evidence="1" id="KW-0808">Transferase</keyword>
<dbReference type="Proteomes" id="UP001500037">
    <property type="component" value="Unassembled WGS sequence"/>
</dbReference>
<protein>
    <recommendedName>
        <fullName evidence="4">N-acetyltransferase domain-containing protein</fullName>
    </recommendedName>
</protein>
<dbReference type="EMBL" id="BAAALF010000109">
    <property type="protein sequence ID" value="GAA1254341.1"/>
    <property type="molecule type" value="Genomic_DNA"/>
</dbReference>
<evidence type="ECO:0000256" key="2">
    <source>
        <dbReference type="ARBA" id="ARBA00023315"/>
    </source>
</evidence>
<reference evidence="5 6" key="1">
    <citation type="journal article" date="2019" name="Int. J. Syst. Evol. Microbiol.">
        <title>The Global Catalogue of Microorganisms (GCM) 10K type strain sequencing project: providing services to taxonomists for standard genome sequencing and annotation.</title>
        <authorList>
            <consortium name="The Broad Institute Genomics Platform"/>
            <consortium name="The Broad Institute Genome Sequencing Center for Infectious Disease"/>
            <person name="Wu L."/>
            <person name="Ma J."/>
        </authorList>
    </citation>
    <scope>NUCLEOTIDE SEQUENCE [LARGE SCALE GENOMIC DNA]</scope>
    <source>
        <strain evidence="5 6">JCM 13004</strain>
    </source>
</reference>
<dbReference type="PANTHER" id="PTHR43877">
    <property type="entry name" value="AMINOALKYLPHOSPHONATE N-ACETYLTRANSFERASE-RELATED-RELATED"/>
    <property type="match status" value="1"/>
</dbReference>
<evidence type="ECO:0000256" key="3">
    <source>
        <dbReference type="SAM" id="MobiDB-lite"/>
    </source>
</evidence>
<dbReference type="InterPro" id="IPR050832">
    <property type="entry name" value="Bact_Acetyltransf"/>
</dbReference>
<keyword evidence="6" id="KW-1185">Reference proteome</keyword>
<dbReference type="SUPFAM" id="SSF55729">
    <property type="entry name" value="Acyl-CoA N-acyltransferases (Nat)"/>
    <property type="match status" value="1"/>
</dbReference>
<evidence type="ECO:0000256" key="1">
    <source>
        <dbReference type="ARBA" id="ARBA00022679"/>
    </source>
</evidence>
<organism evidence="5 6">
    <name type="scientific">Kitasatospora nipponensis</name>
    <dbReference type="NCBI Taxonomy" id="258049"/>
    <lineage>
        <taxon>Bacteria</taxon>
        <taxon>Bacillati</taxon>
        <taxon>Actinomycetota</taxon>
        <taxon>Actinomycetes</taxon>
        <taxon>Kitasatosporales</taxon>
        <taxon>Streptomycetaceae</taxon>
        <taxon>Kitasatospora</taxon>
    </lineage>
</organism>
<dbReference type="Gene3D" id="3.40.630.30">
    <property type="match status" value="1"/>
</dbReference>
<accession>A0ABN1WLS9</accession>
<keyword evidence="2" id="KW-0012">Acyltransferase</keyword>
<dbReference type="InterPro" id="IPR000182">
    <property type="entry name" value="GNAT_dom"/>
</dbReference>
<feature type="domain" description="N-acetyltransferase" evidence="4">
    <location>
        <begin position="2"/>
        <end position="167"/>
    </location>
</feature>
<evidence type="ECO:0000313" key="6">
    <source>
        <dbReference type="Proteomes" id="UP001500037"/>
    </source>
</evidence>
<dbReference type="PROSITE" id="PS51186">
    <property type="entry name" value="GNAT"/>
    <property type="match status" value="1"/>
</dbReference>
<evidence type="ECO:0000313" key="5">
    <source>
        <dbReference type="EMBL" id="GAA1254341.1"/>
    </source>
</evidence>
<proteinExistence type="predicted"/>
<name>A0ABN1WLS9_9ACTN</name>
<comment type="caution">
    <text evidence="5">The sequence shown here is derived from an EMBL/GenBank/DDBJ whole genome shotgun (WGS) entry which is preliminary data.</text>
</comment>
<evidence type="ECO:0000259" key="4">
    <source>
        <dbReference type="PROSITE" id="PS51186"/>
    </source>
</evidence>
<dbReference type="InterPro" id="IPR016181">
    <property type="entry name" value="Acyl_CoA_acyltransferase"/>
</dbReference>